<organism evidence="3 4">
    <name type="scientific">Saccharomonospora piscinae</name>
    <dbReference type="NCBI Taxonomy" id="687388"/>
    <lineage>
        <taxon>Bacteria</taxon>
        <taxon>Bacillati</taxon>
        <taxon>Actinomycetota</taxon>
        <taxon>Actinomycetes</taxon>
        <taxon>Pseudonocardiales</taxon>
        <taxon>Pseudonocardiaceae</taxon>
        <taxon>Saccharomonospora</taxon>
    </lineage>
</organism>
<sequence length="311" mass="31980">MKRPLIRSLVAGIALAGGSAALAAPAGAATDPVASALDDVTGQAAAVVAGEQDRIEQYWSAERMEAAKPAEERFLGSGKAGAVTARAEAAAAGGVRAAAEPETPQPRLGKVFFTLGGTDYVCSGTATESGNGDVVTTAGHCLNEGPGDFATNFAFVPAYDNGDTPYGTWTAEHLYAPTQWAQSGDFNYDVGFAVMNENGSGDSLTDVVGSYPIAFDLPRGLSYTAYGYPAASPFDGEELYSCTGTARDDWLGSNDQGLTCDMTGGSSGGGWITDGQLNSVNSFKYTFDPNTMYGPYFGSVAQSAYTTAASA</sequence>
<feature type="chain" id="PRO_5039531359" description="V8-like Glu-specific endopeptidase" evidence="2">
    <location>
        <begin position="24"/>
        <end position="311"/>
    </location>
</feature>
<name>A0A1V9A7G4_SACPI</name>
<dbReference type="AlphaFoldDB" id="A0A1V9A7G4"/>
<proteinExistence type="predicted"/>
<gene>
    <name evidence="3" type="ORF">B1813_13105</name>
</gene>
<comment type="caution">
    <text evidence="3">The sequence shown here is derived from an EMBL/GenBank/DDBJ whole genome shotgun (WGS) entry which is preliminary data.</text>
</comment>
<reference evidence="3 4" key="1">
    <citation type="submission" date="2017-02" db="EMBL/GenBank/DDBJ databases">
        <title>Draft genome of Saccharomonospora sp. 154.</title>
        <authorList>
            <person name="Alonso-Carmona G.S."/>
            <person name="De La Haba R."/>
            <person name="Vera-Gargallo B."/>
            <person name="Sandoval-Trujillo A.H."/>
            <person name="Ramirez-Duran N."/>
            <person name="Ventosa A."/>
        </authorList>
    </citation>
    <scope>NUCLEOTIDE SEQUENCE [LARGE SCALE GENOMIC DNA]</scope>
    <source>
        <strain evidence="3 4">LRS4.154</strain>
    </source>
</reference>
<dbReference type="InterPro" id="IPR050966">
    <property type="entry name" value="Glutamyl_endopeptidase"/>
</dbReference>
<dbReference type="SUPFAM" id="SSF50494">
    <property type="entry name" value="Trypsin-like serine proteases"/>
    <property type="match status" value="1"/>
</dbReference>
<dbReference type="InterPro" id="IPR043504">
    <property type="entry name" value="Peptidase_S1_PA_chymotrypsin"/>
</dbReference>
<dbReference type="STRING" id="1962155.B1813_13105"/>
<evidence type="ECO:0000313" key="4">
    <source>
        <dbReference type="Proteomes" id="UP000192591"/>
    </source>
</evidence>
<dbReference type="Proteomes" id="UP000192591">
    <property type="component" value="Unassembled WGS sequence"/>
</dbReference>
<evidence type="ECO:0000256" key="1">
    <source>
        <dbReference type="ARBA" id="ARBA00022729"/>
    </source>
</evidence>
<feature type="signal peptide" evidence="2">
    <location>
        <begin position="1"/>
        <end position="23"/>
    </location>
</feature>
<dbReference type="InterPro" id="IPR009003">
    <property type="entry name" value="Peptidase_S1_PA"/>
</dbReference>
<evidence type="ECO:0000256" key="2">
    <source>
        <dbReference type="SAM" id="SignalP"/>
    </source>
</evidence>
<keyword evidence="1 2" id="KW-0732">Signal</keyword>
<keyword evidence="4" id="KW-1185">Reference proteome</keyword>
<dbReference type="PANTHER" id="PTHR15462:SF19">
    <property type="entry name" value="PEPTIDASE S1 DOMAIN-CONTAINING PROTEIN"/>
    <property type="match status" value="1"/>
</dbReference>
<dbReference type="Gene3D" id="2.40.10.10">
    <property type="entry name" value="Trypsin-like serine proteases"/>
    <property type="match status" value="2"/>
</dbReference>
<dbReference type="RefSeq" id="WP_167305343.1">
    <property type="nucleotide sequence ID" value="NZ_MWIH01000005.1"/>
</dbReference>
<accession>A0A1V9A7G4</accession>
<dbReference type="EMBL" id="MWIH01000005">
    <property type="protein sequence ID" value="OQO93033.1"/>
    <property type="molecule type" value="Genomic_DNA"/>
</dbReference>
<evidence type="ECO:0008006" key="5">
    <source>
        <dbReference type="Google" id="ProtNLM"/>
    </source>
</evidence>
<evidence type="ECO:0000313" key="3">
    <source>
        <dbReference type="EMBL" id="OQO93033.1"/>
    </source>
</evidence>
<protein>
    <recommendedName>
        <fullName evidence="5">V8-like Glu-specific endopeptidase</fullName>
    </recommendedName>
</protein>
<dbReference type="PANTHER" id="PTHR15462">
    <property type="entry name" value="SERINE PROTEASE"/>
    <property type="match status" value="1"/>
</dbReference>